<dbReference type="InterPro" id="IPR034151">
    <property type="entry name" value="TOPRIM_DnaG_bac"/>
</dbReference>
<evidence type="ECO:0000256" key="10">
    <source>
        <dbReference type="ARBA" id="ARBA00023125"/>
    </source>
</evidence>
<dbReference type="OrthoDB" id="9803773at2"/>
<dbReference type="PANTHER" id="PTHR30313">
    <property type="entry name" value="DNA PRIMASE"/>
    <property type="match status" value="1"/>
</dbReference>
<dbReference type="InterPro" id="IPR013264">
    <property type="entry name" value="DNAG_N"/>
</dbReference>
<dbReference type="FunFam" id="3.40.1360.10:FF:000002">
    <property type="entry name" value="DNA primase"/>
    <property type="match status" value="1"/>
</dbReference>
<evidence type="ECO:0000256" key="6">
    <source>
        <dbReference type="ARBA" id="ARBA00022723"/>
    </source>
</evidence>
<organism evidence="16 17">
    <name type="scientific">Alsobacter soli</name>
    <dbReference type="NCBI Taxonomy" id="2109933"/>
    <lineage>
        <taxon>Bacteria</taxon>
        <taxon>Pseudomonadati</taxon>
        <taxon>Pseudomonadota</taxon>
        <taxon>Alphaproteobacteria</taxon>
        <taxon>Hyphomicrobiales</taxon>
        <taxon>Alsobacteraceae</taxon>
        <taxon>Alsobacter</taxon>
    </lineage>
</organism>
<keyword evidence="10 12" id="KW-0238">DNA-binding</keyword>
<dbReference type="InterPro" id="IPR037068">
    <property type="entry name" value="DNA_primase_core_N_sf"/>
</dbReference>
<protein>
    <recommendedName>
        <fullName evidence="12 13">DNA primase</fullName>
        <ecNumber evidence="12">2.7.7.101</ecNumber>
    </recommendedName>
</protein>
<dbReference type="AlphaFoldDB" id="A0A2T1HNY1"/>
<dbReference type="InterPro" id="IPR030846">
    <property type="entry name" value="DnaG_bac"/>
</dbReference>
<dbReference type="CDD" id="cd03364">
    <property type="entry name" value="TOPRIM_DnaG_primases"/>
    <property type="match status" value="1"/>
</dbReference>
<dbReference type="GO" id="GO:0003899">
    <property type="term" value="F:DNA-directed RNA polymerase activity"/>
    <property type="evidence" value="ECO:0007669"/>
    <property type="project" value="UniProtKB-UniRule"/>
</dbReference>
<dbReference type="RefSeq" id="WP_106338843.1">
    <property type="nucleotide sequence ID" value="NZ_PVZS01000026.1"/>
</dbReference>
<keyword evidence="6 13" id="KW-0479">Metal-binding</keyword>
<evidence type="ECO:0000256" key="14">
    <source>
        <dbReference type="SAM" id="MobiDB-lite"/>
    </source>
</evidence>
<dbReference type="EC" id="2.7.7.101" evidence="12"/>
<comment type="cofactor">
    <cofactor evidence="13">
        <name>Zn(2+)</name>
        <dbReference type="ChEBI" id="CHEBI:29105"/>
    </cofactor>
    <text evidence="13">Binds 1 zinc ion per monomer.</text>
</comment>
<keyword evidence="5 12" id="KW-0235">DNA replication</keyword>
<keyword evidence="7" id="KW-0863">Zinc-finger</keyword>
<dbReference type="Pfam" id="PF13662">
    <property type="entry name" value="Toprim_4"/>
    <property type="match status" value="1"/>
</dbReference>
<dbReference type="Pfam" id="PF01807">
    <property type="entry name" value="Zn_ribbon_DnaG"/>
    <property type="match status" value="1"/>
</dbReference>
<dbReference type="Gene3D" id="3.90.980.10">
    <property type="entry name" value="DNA primase, catalytic core, N-terminal domain"/>
    <property type="match status" value="1"/>
</dbReference>
<dbReference type="PIRSF" id="PIRSF002811">
    <property type="entry name" value="DnaG"/>
    <property type="match status" value="1"/>
</dbReference>
<evidence type="ECO:0000256" key="13">
    <source>
        <dbReference type="PIRNR" id="PIRNR002811"/>
    </source>
</evidence>
<dbReference type="Pfam" id="PF08275">
    <property type="entry name" value="DNAG_N"/>
    <property type="match status" value="1"/>
</dbReference>
<dbReference type="Gene3D" id="3.90.580.10">
    <property type="entry name" value="Zinc finger, CHC2-type domain"/>
    <property type="match status" value="1"/>
</dbReference>
<evidence type="ECO:0000256" key="4">
    <source>
        <dbReference type="ARBA" id="ARBA00022695"/>
    </source>
</evidence>
<evidence type="ECO:0000259" key="15">
    <source>
        <dbReference type="PROSITE" id="PS50880"/>
    </source>
</evidence>
<dbReference type="GO" id="GO:0006269">
    <property type="term" value="P:DNA replication, synthesis of primer"/>
    <property type="evidence" value="ECO:0007669"/>
    <property type="project" value="UniProtKB-UniRule"/>
</dbReference>
<evidence type="ECO:0000256" key="2">
    <source>
        <dbReference type="ARBA" id="ARBA00022515"/>
    </source>
</evidence>
<comment type="caution">
    <text evidence="12">Lacks conserved residue(s) required for the propagation of feature annotation.</text>
</comment>
<keyword evidence="1 12" id="KW-0240">DNA-directed RNA polymerase</keyword>
<dbReference type="SMART" id="SM00493">
    <property type="entry name" value="TOPRIM"/>
    <property type="match status" value="1"/>
</dbReference>
<proteinExistence type="inferred from homology"/>
<dbReference type="NCBIfam" id="TIGR01391">
    <property type="entry name" value="dnaG"/>
    <property type="match status" value="1"/>
</dbReference>
<dbReference type="SUPFAM" id="SSF56731">
    <property type="entry name" value="DNA primase core"/>
    <property type="match status" value="1"/>
</dbReference>
<keyword evidence="2 12" id="KW-0639">Primosome</keyword>
<keyword evidence="11 12" id="KW-0804">Transcription</keyword>
<evidence type="ECO:0000256" key="8">
    <source>
        <dbReference type="ARBA" id="ARBA00022833"/>
    </source>
</evidence>
<dbReference type="Gene3D" id="3.40.1360.10">
    <property type="match status" value="1"/>
</dbReference>
<keyword evidence="17" id="KW-1185">Reference proteome</keyword>
<dbReference type="SUPFAM" id="SSF57783">
    <property type="entry name" value="Zinc beta-ribbon"/>
    <property type="match status" value="1"/>
</dbReference>
<keyword evidence="3 12" id="KW-0808">Transferase</keyword>
<name>A0A2T1HNY1_9HYPH</name>
<feature type="region of interest" description="Disordered" evidence="14">
    <location>
        <begin position="421"/>
        <end position="460"/>
    </location>
</feature>
<evidence type="ECO:0000313" key="16">
    <source>
        <dbReference type="EMBL" id="PSC03375.1"/>
    </source>
</evidence>
<dbReference type="GO" id="GO:0005737">
    <property type="term" value="C:cytoplasm"/>
    <property type="evidence" value="ECO:0007669"/>
    <property type="project" value="TreeGrafter"/>
</dbReference>
<dbReference type="InterPro" id="IPR002694">
    <property type="entry name" value="Znf_CHC2"/>
</dbReference>
<dbReference type="EMBL" id="PVZS01000026">
    <property type="protein sequence ID" value="PSC03375.1"/>
    <property type="molecule type" value="Genomic_DNA"/>
</dbReference>
<dbReference type="InterPro" id="IPR006295">
    <property type="entry name" value="DNA_primase_DnaG"/>
</dbReference>
<dbReference type="GO" id="GO:0008270">
    <property type="term" value="F:zinc ion binding"/>
    <property type="evidence" value="ECO:0007669"/>
    <property type="project" value="UniProtKB-KW"/>
</dbReference>
<dbReference type="GO" id="GO:0003677">
    <property type="term" value="F:DNA binding"/>
    <property type="evidence" value="ECO:0007669"/>
    <property type="project" value="UniProtKB-KW"/>
</dbReference>
<accession>A0A2T1HNY1</accession>
<evidence type="ECO:0000256" key="9">
    <source>
        <dbReference type="ARBA" id="ARBA00022842"/>
    </source>
</evidence>
<dbReference type="PANTHER" id="PTHR30313:SF2">
    <property type="entry name" value="DNA PRIMASE"/>
    <property type="match status" value="1"/>
</dbReference>
<evidence type="ECO:0000256" key="12">
    <source>
        <dbReference type="HAMAP-Rule" id="MF_00974"/>
    </source>
</evidence>
<dbReference type="InterPro" id="IPR050219">
    <property type="entry name" value="DnaG_primase"/>
</dbReference>
<evidence type="ECO:0000256" key="1">
    <source>
        <dbReference type="ARBA" id="ARBA00022478"/>
    </source>
</evidence>
<comment type="subunit">
    <text evidence="12">Monomer. Interacts with DnaB.</text>
</comment>
<evidence type="ECO:0000313" key="17">
    <source>
        <dbReference type="Proteomes" id="UP000239772"/>
    </source>
</evidence>
<dbReference type="Proteomes" id="UP000239772">
    <property type="component" value="Unassembled WGS sequence"/>
</dbReference>
<feature type="domain" description="Toprim" evidence="15">
    <location>
        <begin position="257"/>
        <end position="339"/>
    </location>
</feature>
<dbReference type="Pfam" id="PF10410">
    <property type="entry name" value="DnaB_bind"/>
    <property type="match status" value="1"/>
</dbReference>
<dbReference type="HAMAP" id="MF_00974">
    <property type="entry name" value="DNA_primase_DnaG"/>
    <property type="match status" value="1"/>
</dbReference>
<keyword evidence="4 12" id="KW-0548">Nucleotidyltransferase</keyword>
<evidence type="ECO:0000256" key="11">
    <source>
        <dbReference type="ARBA" id="ARBA00023163"/>
    </source>
</evidence>
<dbReference type="GO" id="GO:0000428">
    <property type="term" value="C:DNA-directed RNA polymerase complex"/>
    <property type="evidence" value="ECO:0007669"/>
    <property type="project" value="UniProtKB-KW"/>
</dbReference>
<keyword evidence="9" id="KW-0460">Magnesium</keyword>
<evidence type="ECO:0000256" key="7">
    <source>
        <dbReference type="ARBA" id="ARBA00022771"/>
    </source>
</evidence>
<dbReference type="InterPro" id="IPR006171">
    <property type="entry name" value="TOPRIM_dom"/>
</dbReference>
<comment type="catalytic activity">
    <reaction evidence="12">
        <text>ssDNA + n NTP = ssDNA/pppN(pN)n-1 hybrid + (n-1) diphosphate.</text>
        <dbReference type="EC" id="2.7.7.101"/>
    </reaction>
</comment>
<dbReference type="InterPro" id="IPR036977">
    <property type="entry name" value="DNA_primase_Znf_CHC2"/>
</dbReference>
<comment type="function">
    <text evidence="12 13">RNA polymerase that catalyzes the synthesis of short RNA molecules used as primers for DNA polymerase during DNA replication.</text>
</comment>
<dbReference type="PROSITE" id="PS50880">
    <property type="entry name" value="TOPRIM"/>
    <property type="match status" value="1"/>
</dbReference>
<keyword evidence="8 13" id="KW-0862">Zinc</keyword>
<comment type="similarity">
    <text evidence="12 13">Belongs to the DnaG primase family.</text>
</comment>
<sequence>MRFPPGLLDEIRARLPVSAVVGKRVRLQKAGREWKGLSPFNAEKTPSFFVNDQKGFFHDFSSGKHGDIFAFVMETEGVAFPEAVERLAGMAGVPMPKVSREAEEQEKRVRGLNVVMQLAADFFRSQLEGRIGAKARAYCEGRGLGPEVRERFGLGYSSPERHALRDYLAGKGVSVDAMIETGLLVHGEDVAVPFDRFRDRLMFPICDIRGRVIAFGGRALAPEVPAKYLNSPETSLFHKGAVLYNHHNARKAAHDRGTVIAVEGYVDVIAMTTAGFPHAVAPLGTALTSEQLALLWRMADEPILCFDGDKAGRRAAYRAIDVALPQLEPGKSVRFALLPEGQDPDDLARSGGGQAIARALDAALPMAELLWQRELEAGPLDTPERRAMLEKRLKTLLSGVRDEDLRRHYRAEMDARMRELLPRPQYGHRQAGQRQHAGPQRGAMRGRDPRRGGGFPPEPLRASESLARSALFSQAPAISPREALILAALASHRDLLSAQAEALLELDLEHPDTRRLRQALVDIDAHLDAGAADEVRAALDAQGLGPLLARVEAAVRPGDRWCLDSSADPVEVREGLRQATTLHHKARTLHKELGMAEMAFAQDPSEANQALMLDLRLQLSTIEGMEAEIEKRGRDDPLADPDQGD</sequence>
<dbReference type="SMART" id="SM00400">
    <property type="entry name" value="ZnF_CHCC"/>
    <property type="match status" value="1"/>
</dbReference>
<evidence type="ECO:0000256" key="5">
    <source>
        <dbReference type="ARBA" id="ARBA00022705"/>
    </source>
</evidence>
<dbReference type="GO" id="GO:1990077">
    <property type="term" value="C:primosome complex"/>
    <property type="evidence" value="ECO:0007669"/>
    <property type="project" value="UniProtKB-KW"/>
</dbReference>
<evidence type="ECO:0000256" key="3">
    <source>
        <dbReference type="ARBA" id="ARBA00022679"/>
    </source>
</evidence>
<dbReference type="InterPro" id="IPR019475">
    <property type="entry name" value="DNA_primase_DnaB-bd"/>
</dbReference>
<gene>
    <name evidence="12" type="primary">dnaG</name>
    <name evidence="16" type="ORF">SLNSH_19095</name>
</gene>
<comment type="caution">
    <text evidence="16">The sequence shown here is derived from an EMBL/GenBank/DDBJ whole genome shotgun (WGS) entry which is preliminary data.</text>
</comment>
<reference evidence="17" key="1">
    <citation type="submission" date="2018-03" db="EMBL/GenBank/DDBJ databases">
        <authorList>
            <person name="Sun L."/>
            <person name="Liu H."/>
            <person name="Chen W."/>
            <person name="Huang K."/>
            <person name="Liu W."/>
            <person name="Gao X."/>
        </authorList>
    </citation>
    <scope>NUCLEOTIDE SEQUENCE [LARGE SCALE GENOMIC DNA]</scope>
    <source>
        <strain evidence="17">SH9</strain>
    </source>
</reference>